<keyword evidence="2" id="KW-1185">Reference proteome</keyword>
<organism evidence="1 2">
    <name type="scientific">Cajanus cajan</name>
    <name type="common">Pigeon pea</name>
    <name type="synonym">Cajanus indicus</name>
    <dbReference type="NCBI Taxonomy" id="3821"/>
    <lineage>
        <taxon>Eukaryota</taxon>
        <taxon>Viridiplantae</taxon>
        <taxon>Streptophyta</taxon>
        <taxon>Embryophyta</taxon>
        <taxon>Tracheophyta</taxon>
        <taxon>Spermatophyta</taxon>
        <taxon>Magnoliopsida</taxon>
        <taxon>eudicotyledons</taxon>
        <taxon>Gunneridae</taxon>
        <taxon>Pentapetalae</taxon>
        <taxon>rosids</taxon>
        <taxon>fabids</taxon>
        <taxon>Fabales</taxon>
        <taxon>Fabaceae</taxon>
        <taxon>Papilionoideae</taxon>
        <taxon>50 kb inversion clade</taxon>
        <taxon>NPAAA clade</taxon>
        <taxon>indigoferoid/millettioid clade</taxon>
        <taxon>Phaseoleae</taxon>
        <taxon>Cajanus</taxon>
    </lineage>
</organism>
<gene>
    <name evidence="1" type="ORF">KK1_006483</name>
</gene>
<proteinExistence type="predicted"/>
<dbReference type="InterPro" id="IPR043502">
    <property type="entry name" value="DNA/RNA_pol_sf"/>
</dbReference>
<name>A0A151U3G3_CAJCA</name>
<sequence>LDAYSRYNQIRIYPGHKANTAFIIESANYYYRVMPFGLKNIGATYQRLIKYSRIKLKGTLKYMLMIWWLNQEAQKNT</sequence>
<dbReference type="EMBL" id="CM003604">
    <property type="protein sequence ID" value="KYP73826.1"/>
    <property type="molecule type" value="Genomic_DNA"/>
</dbReference>
<dbReference type="Gene3D" id="3.30.70.270">
    <property type="match status" value="1"/>
</dbReference>
<evidence type="ECO:0000313" key="2">
    <source>
        <dbReference type="Proteomes" id="UP000075243"/>
    </source>
</evidence>
<dbReference type="Gene3D" id="3.10.10.10">
    <property type="entry name" value="HIV Type 1 Reverse Transcriptase, subunit A, domain 1"/>
    <property type="match status" value="1"/>
</dbReference>
<dbReference type="SUPFAM" id="SSF56672">
    <property type="entry name" value="DNA/RNA polymerases"/>
    <property type="match status" value="1"/>
</dbReference>
<dbReference type="InterPro" id="IPR043128">
    <property type="entry name" value="Rev_trsase/Diguanyl_cyclase"/>
</dbReference>
<evidence type="ECO:0008006" key="3">
    <source>
        <dbReference type="Google" id="ProtNLM"/>
    </source>
</evidence>
<dbReference type="AlphaFoldDB" id="A0A151U3G3"/>
<feature type="non-terminal residue" evidence="1">
    <location>
        <position position="1"/>
    </location>
</feature>
<evidence type="ECO:0000313" key="1">
    <source>
        <dbReference type="EMBL" id="KYP73826.1"/>
    </source>
</evidence>
<dbReference type="PANTHER" id="PTHR24559">
    <property type="entry name" value="TRANSPOSON TY3-I GAG-POL POLYPROTEIN"/>
    <property type="match status" value="1"/>
</dbReference>
<protein>
    <recommendedName>
        <fullName evidence="3">Transposon Ty3-I Gag-Pol polyprotein</fullName>
    </recommendedName>
</protein>
<dbReference type="Gramene" id="C.cajan_06306.t">
    <property type="protein sequence ID" value="C.cajan_06306.t.cds1"/>
    <property type="gene ID" value="C.cajan_06306"/>
</dbReference>
<dbReference type="PANTHER" id="PTHR24559:SF444">
    <property type="entry name" value="REVERSE TRANSCRIPTASE DOMAIN-CONTAINING PROTEIN"/>
    <property type="match status" value="1"/>
</dbReference>
<dbReference type="Proteomes" id="UP000075243">
    <property type="component" value="Chromosome 2"/>
</dbReference>
<accession>A0A151U3G3</accession>
<dbReference type="InterPro" id="IPR053134">
    <property type="entry name" value="RNA-dir_DNA_polymerase"/>
</dbReference>
<reference evidence="1 2" key="1">
    <citation type="journal article" date="2012" name="Nat. Biotechnol.">
        <title>Draft genome sequence of pigeonpea (Cajanus cajan), an orphan legume crop of resource-poor farmers.</title>
        <authorList>
            <person name="Varshney R.K."/>
            <person name="Chen W."/>
            <person name="Li Y."/>
            <person name="Bharti A.K."/>
            <person name="Saxena R.K."/>
            <person name="Schlueter J.A."/>
            <person name="Donoghue M.T."/>
            <person name="Azam S."/>
            <person name="Fan G."/>
            <person name="Whaley A.M."/>
            <person name="Farmer A.D."/>
            <person name="Sheridan J."/>
            <person name="Iwata A."/>
            <person name="Tuteja R."/>
            <person name="Penmetsa R.V."/>
            <person name="Wu W."/>
            <person name="Upadhyaya H.D."/>
            <person name="Yang S.P."/>
            <person name="Shah T."/>
            <person name="Saxena K.B."/>
            <person name="Michael T."/>
            <person name="McCombie W.R."/>
            <person name="Yang B."/>
            <person name="Zhang G."/>
            <person name="Yang H."/>
            <person name="Wang J."/>
            <person name="Spillane C."/>
            <person name="Cook D.R."/>
            <person name="May G.D."/>
            <person name="Xu X."/>
            <person name="Jackson S.A."/>
        </authorList>
    </citation>
    <scope>NUCLEOTIDE SEQUENCE [LARGE SCALE GENOMIC DNA]</scope>
    <source>
        <strain evidence="2">cv. Asha</strain>
    </source>
</reference>